<sequence length="120" mass="13220">MAAAPIRNPFYFLLLIACGGLLITIFTYLVGWFYVPTPTYAIGEQAAPMAPMPPWMEWIDDHALWLIVGEVSVILVLVVLTIGLDRFFDEGPSATSGDQNDTRDATLVESEVAEDGEKRS</sequence>
<dbReference type="KEGG" id="knv:Pan216_33720"/>
<dbReference type="PROSITE" id="PS51257">
    <property type="entry name" value="PROKAR_LIPOPROTEIN"/>
    <property type="match status" value="1"/>
</dbReference>
<evidence type="ECO:0000313" key="4">
    <source>
        <dbReference type="Proteomes" id="UP000317093"/>
    </source>
</evidence>
<dbReference type="AlphaFoldDB" id="A0A518B6A3"/>
<gene>
    <name evidence="3" type="ORF">Pan216_33720</name>
</gene>
<evidence type="ECO:0000256" key="2">
    <source>
        <dbReference type="SAM" id="Phobius"/>
    </source>
</evidence>
<dbReference type="Proteomes" id="UP000317093">
    <property type="component" value="Chromosome"/>
</dbReference>
<protein>
    <submittedName>
        <fullName evidence="3">Uncharacterized protein</fullName>
    </submittedName>
</protein>
<dbReference type="EMBL" id="CP036279">
    <property type="protein sequence ID" value="QDU62505.1"/>
    <property type="molecule type" value="Genomic_DNA"/>
</dbReference>
<evidence type="ECO:0000256" key="1">
    <source>
        <dbReference type="SAM" id="MobiDB-lite"/>
    </source>
</evidence>
<organism evidence="3 4">
    <name type="scientific">Kolteria novifilia</name>
    <dbReference type="NCBI Taxonomy" id="2527975"/>
    <lineage>
        <taxon>Bacteria</taxon>
        <taxon>Pseudomonadati</taxon>
        <taxon>Planctomycetota</taxon>
        <taxon>Planctomycetia</taxon>
        <taxon>Kolteriales</taxon>
        <taxon>Kolteriaceae</taxon>
        <taxon>Kolteria</taxon>
    </lineage>
</organism>
<dbReference type="RefSeq" id="WP_145259316.1">
    <property type="nucleotide sequence ID" value="NZ_CP036279.1"/>
</dbReference>
<keyword evidence="2" id="KW-0472">Membrane</keyword>
<feature type="transmembrane region" description="Helical" evidence="2">
    <location>
        <begin position="12"/>
        <end position="35"/>
    </location>
</feature>
<name>A0A518B6A3_9BACT</name>
<proteinExistence type="predicted"/>
<keyword evidence="4" id="KW-1185">Reference proteome</keyword>
<keyword evidence="2" id="KW-1133">Transmembrane helix</keyword>
<evidence type="ECO:0000313" key="3">
    <source>
        <dbReference type="EMBL" id="QDU62505.1"/>
    </source>
</evidence>
<keyword evidence="2" id="KW-0812">Transmembrane</keyword>
<reference evidence="3 4" key="1">
    <citation type="submission" date="2019-02" db="EMBL/GenBank/DDBJ databases">
        <title>Deep-cultivation of Planctomycetes and their phenomic and genomic characterization uncovers novel biology.</title>
        <authorList>
            <person name="Wiegand S."/>
            <person name="Jogler M."/>
            <person name="Boedeker C."/>
            <person name="Pinto D."/>
            <person name="Vollmers J."/>
            <person name="Rivas-Marin E."/>
            <person name="Kohn T."/>
            <person name="Peeters S.H."/>
            <person name="Heuer A."/>
            <person name="Rast P."/>
            <person name="Oberbeckmann S."/>
            <person name="Bunk B."/>
            <person name="Jeske O."/>
            <person name="Meyerdierks A."/>
            <person name="Storesund J.E."/>
            <person name="Kallscheuer N."/>
            <person name="Luecker S."/>
            <person name="Lage O.M."/>
            <person name="Pohl T."/>
            <person name="Merkel B.J."/>
            <person name="Hornburger P."/>
            <person name="Mueller R.-W."/>
            <person name="Bruemmer F."/>
            <person name="Labrenz M."/>
            <person name="Spormann A.M."/>
            <person name="Op den Camp H."/>
            <person name="Overmann J."/>
            <person name="Amann R."/>
            <person name="Jetten M.S.M."/>
            <person name="Mascher T."/>
            <person name="Medema M.H."/>
            <person name="Devos D.P."/>
            <person name="Kaster A.-K."/>
            <person name="Ovreas L."/>
            <person name="Rohde M."/>
            <person name="Galperin M.Y."/>
            <person name="Jogler C."/>
        </authorList>
    </citation>
    <scope>NUCLEOTIDE SEQUENCE [LARGE SCALE GENOMIC DNA]</scope>
    <source>
        <strain evidence="3 4">Pan216</strain>
    </source>
</reference>
<feature type="region of interest" description="Disordered" evidence="1">
    <location>
        <begin position="89"/>
        <end position="120"/>
    </location>
</feature>
<accession>A0A518B6A3</accession>
<feature type="transmembrane region" description="Helical" evidence="2">
    <location>
        <begin position="63"/>
        <end position="84"/>
    </location>
</feature>